<dbReference type="PANTHER" id="PTHR38600:SF2">
    <property type="entry name" value="SLL0088 PROTEIN"/>
    <property type="match status" value="1"/>
</dbReference>
<dbReference type="InterPro" id="IPR011991">
    <property type="entry name" value="ArsR-like_HTH"/>
</dbReference>
<organism evidence="2 3">
    <name type="scientific">Pseudoxanthomonas gei</name>
    <dbReference type="NCBI Taxonomy" id="1383030"/>
    <lineage>
        <taxon>Bacteria</taxon>
        <taxon>Pseudomonadati</taxon>
        <taxon>Pseudomonadota</taxon>
        <taxon>Gammaproteobacteria</taxon>
        <taxon>Lysobacterales</taxon>
        <taxon>Lysobacteraceae</taxon>
        <taxon>Pseudoxanthomonas</taxon>
    </lineage>
</organism>
<evidence type="ECO:0000313" key="3">
    <source>
        <dbReference type="Proteomes" id="UP001429354"/>
    </source>
</evidence>
<comment type="caution">
    <text evidence="2">The sequence shown here is derived from an EMBL/GenBank/DDBJ whole genome shotgun (WGS) entry which is preliminary data.</text>
</comment>
<feature type="domain" description="HTH arsR-type" evidence="1">
    <location>
        <begin position="1"/>
        <end position="95"/>
    </location>
</feature>
<dbReference type="PRINTS" id="PR00778">
    <property type="entry name" value="HTHARSR"/>
</dbReference>
<dbReference type="InterPro" id="IPR036388">
    <property type="entry name" value="WH-like_DNA-bd_sf"/>
</dbReference>
<dbReference type="Pfam" id="PF12840">
    <property type="entry name" value="HTH_20"/>
    <property type="match status" value="1"/>
</dbReference>
<keyword evidence="3" id="KW-1185">Reference proteome</keyword>
<dbReference type="SUPFAM" id="SSF46785">
    <property type="entry name" value="Winged helix' DNA-binding domain"/>
    <property type="match status" value="1"/>
</dbReference>
<sequence>MVEYDSTALDSVFQALSDGTRRRMLRSLSSGPHSVGELAAPFRISLAAASKHIKVLERAGLVERRIQGRTHLCQLRAEAMAEAGQWLGYYQQFWAQRLDALQAALEADPIEPEHGRTS</sequence>
<dbReference type="Proteomes" id="UP001429354">
    <property type="component" value="Unassembled WGS sequence"/>
</dbReference>
<dbReference type="InterPro" id="IPR001845">
    <property type="entry name" value="HTH_ArsR_DNA-bd_dom"/>
</dbReference>
<dbReference type="Gene3D" id="1.10.10.10">
    <property type="entry name" value="Winged helix-like DNA-binding domain superfamily/Winged helix DNA-binding domain"/>
    <property type="match status" value="1"/>
</dbReference>
<accession>A0ABX0AF16</accession>
<dbReference type="SMART" id="SM00418">
    <property type="entry name" value="HTH_ARSR"/>
    <property type="match status" value="1"/>
</dbReference>
<dbReference type="EMBL" id="QOVG01000013">
    <property type="protein sequence ID" value="NDK40182.1"/>
    <property type="molecule type" value="Genomic_DNA"/>
</dbReference>
<dbReference type="PANTHER" id="PTHR38600">
    <property type="entry name" value="TRANSCRIPTIONAL REGULATORY PROTEIN"/>
    <property type="match status" value="1"/>
</dbReference>
<dbReference type="PROSITE" id="PS50987">
    <property type="entry name" value="HTH_ARSR_2"/>
    <property type="match status" value="1"/>
</dbReference>
<evidence type="ECO:0000313" key="2">
    <source>
        <dbReference type="EMBL" id="NDK40182.1"/>
    </source>
</evidence>
<proteinExistence type="predicted"/>
<dbReference type="NCBIfam" id="NF033788">
    <property type="entry name" value="HTH_metalloreg"/>
    <property type="match status" value="1"/>
</dbReference>
<name>A0ABX0AF16_9GAMM</name>
<dbReference type="InterPro" id="IPR036390">
    <property type="entry name" value="WH_DNA-bd_sf"/>
</dbReference>
<evidence type="ECO:0000259" key="1">
    <source>
        <dbReference type="PROSITE" id="PS50987"/>
    </source>
</evidence>
<dbReference type="RefSeq" id="WP_162350842.1">
    <property type="nucleotide sequence ID" value="NZ_QOVG01000013.1"/>
</dbReference>
<protein>
    <submittedName>
        <fullName evidence="2">Transcriptional regulator</fullName>
    </submittedName>
</protein>
<dbReference type="CDD" id="cd00090">
    <property type="entry name" value="HTH_ARSR"/>
    <property type="match status" value="1"/>
</dbReference>
<reference evidence="2 3" key="1">
    <citation type="submission" date="2018-07" db="EMBL/GenBank/DDBJ databases">
        <title>Whole genome Sequencing of Pseudoxanthomonas gei KCTC 32298 (T).</title>
        <authorList>
            <person name="Kumar S."/>
            <person name="Bansal K."/>
            <person name="Kaur A."/>
            <person name="Patil P."/>
            <person name="Sharma S."/>
            <person name="Patil P.B."/>
        </authorList>
    </citation>
    <scope>NUCLEOTIDE SEQUENCE [LARGE SCALE GENOMIC DNA]</scope>
    <source>
        <strain evidence="2 3">KCTC 32298</strain>
    </source>
</reference>
<gene>
    <name evidence="2" type="ORF">DT603_15185</name>
</gene>